<dbReference type="EMBL" id="CP034548">
    <property type="protein sequence ID" value="AZQ47750.1"/>
    <property type="molecule type" value="Genomic_DNA"/>
</dbReference>
<reference evidence="5 6" key="1">
    <citation type="submission" date="2018-12" db="EMBL/GenBank/DDBJ databases">
        <authorList>
            <person name="Wang H."/>
            <person name="Peng S."/>
            <person name="Yu X."/>
            <person name="Li X."/>
        </authorList>
    </citation>
    <scope>NUCLEOTIDE SEQUENCE [LARGE SCALE GENOMIC DNA]</scope>
    <source>
        <strain evidence="5 6">PFYN01</strain>
    </source>
</reference>
<keyword evidence="2" id="KW-0238">DNA-binding</keyword>
<dbReference type="SUPFAM" id="SSF51182">
    <property type="entry name" value="RmlC-like cupins"/>
    <property type="match status" value="1"/>
</dbReference>
<dbReference type="InterPro" id="IPR014710">
    <property type="entry name" value="RmlC-like_jellyroll"/>
</dbReference>
<dbReference type="PANTHER" id="PTHR46797:SF23">
    <property type="entry name" value="HTH-TYPE TRANSCRIPTIONAL REGULATOR SUTR"/>
    <property type="match status" value="1"/>
</dbReference>
<name>A0ABM7E0W0_9BACI</name>
<evidence type="ECO:0000256" key="1">
    <source>
        <dbReference type="ARBA" id="ARBA00023015"/>
    </source>
</evidence>
<evidence type="ECO:0000256" key="3">
    <source>
        <dbReference type="ARBA" id="ARBA00023163"/>
    </source>
</evidence>
<evidence type="ECO:0000313" key="6">
    <source>
        <dbReference type="Proteomes" id="UP000272492"/>
    </source>
</evidence>
<dbReference type="RefSeq" id="WP_128805539.1">
    <property type="nucleotide sequence ID" value="NZ_CP040344.1"/>
</dbReference>
<proteinExistence type="predicted"/>
<gene>
    <name evidence="5" type="ORF">EJW27_15470</name>
</gene>
<dbReference type="Gene3D" id="2.60.120.10">
    <property type="entry name" value="Jelly Rolls"/>
    <property type="match status" value="1"/>
</dbReference>
<protein>
    <submittedName>
        <fullName evidence="5">XRE family transcriptional regulator</fullName>
    </submittedName>
</protein>
<keyword evidence="3" id="KW-0804">Transcription</keyword>
<dbReference type="Pfam" id="PF07883">
    <property type="entry name" value="Cupin_2"/>
    <property type="match status" value="1"/>
</dbReference>
<feature type="domain" description="HTH cro/C1-type" evidence="4">
    <location>
        <begin position="31"/>
        <end position="85"/>
    </location>
</feature>
<dbReference type="InterPro" id="IPR013096">
    <property type="entry name" value="Cupin_2"/>
</dbReference>
<dbReference type="PANTHER" id="PTHR46797">
    <property type="entry name" value="HTH-TYPE TRANSCRIPTIONAL REGULATOR"/>
    <property type="match status" value="1"/>
</dbReference>
<dbReference type="PROSITE" id="PS50943">
    <property type="entry name" value="HTH_CROC1"/>
    <property type="match status" value="1"/>
</dbReference>
<dbReference type="Pfam" id="PF01381">
    <property type="entry name" value="HTH_3"/>
    <property type="match status" value="1"/>
</dbReference>
<dbReference type="CDD" id="cd02209">
    <property type="entry name" value="cupin_XRE_C"/>
    <property type="match status" value="1"/>
</dbReference>
<dbReference type="SUPFAM" id="SSF47413">
    <property type="entry name" value="lambda repressor-like DNA-binding domains"/>
    <property type="match status" value="1"/>
</dbReference>
<dbReference type="Proteomes" id="UP000272492">
    <property type="component" value="Chromosome"/>
</dbReference>
<keyword evidence="1" id="KW-0805">Transcription regulation</keyword>
<dbReference type="InterPro" id="IPR001387">
    <property type="entry name" value="Cro/C1-type_HTH"/>
</dbReference>
<evidence type="ECO:0000256" key="2">
    <source>
        <dbReference type="ARBA" id="ARBA00023125"/>
    </source>
</evidence>
<dbReference type="InterPro" id="IPR011051">
    <property type="entry name" value="RmlC_Cupin_sf"/>
</dbReference>
<dbReference type="CDD" id="cd00093">
    <property type="entry name" value="HTH_XRE"/>
    <property type="match status" value="1"/>
</dbReference>
<dbReference type="InterPro" id="IPR050807">
    <property type="entry name" value="TransReg_Diox_bact_type"/>
</dbReference>
<dbReference type="Gene3D" id="1.10.260.40">
    <property type="entry name" value="lambda repressor-like DNA-binding domains"/>
    <property type="match status" value="1"/>
</dbReference>
<evidence type="ECO:0000259" key="4">
    <source>
        <dbReference type="PROSITE" id="PS50943"/>
    </source>
</evidence>
<organism evidence="5 6">
    <name type="scientific">Bacillus albus</name>
    <dbReference type="NCBI Taxonomy" id="2026189"/>
    <lineage>
        <taxon>Bacteria</taxon>
        <taxon>Bacillati</taxon>
        <taxon>Bacillota</taxon>
        <taxon>Bacilli</taxon>
        <taxon>Bacillales</taxon>
        <taxon>Bacillaceae</taxon>
        <taxon>Bacillus</taxon>
        <taxon>Bacillus cereus group</taxon>
    </lineage>
</organism>
<dbReference type="SMART" id="SM00530">
    <property type="entry name" value="HTH_XRE"/>
    <property type="match status" value="1"/>
</dbReference>
<dbReference type="InterPro" id="IPR010982">
    <property type="entry name" value="Lambda_DNA-bd_dom_sf"/>
</dbReference>
<keyword evidence="6" id="KW-1185">Reference proteome</keyword>
<sequence>MLFIIHNGRYVVYSIGVFLMEEIQIILAKNLKTIREKEKLSLEKVSQLTGVSKTMIGQIERGESSPTLTTIWKIANGLKVSFTSLINNPQPDTKVVLRSDVQALLEDNGRYKVYPSFPFQDDRNFEIYTVEIETEGKLSSEGHKEGTEEFITVFEGELTIEINDCKYTLNSGDAIRFKADRPHFYHNSGSTLTRLSMTIYYPAA</sequence>
<accession>A0ABM7E0W0</accession>
<evidence type="ECO:0000313" key="5">
    <source>
        <dbReference type="EMBL" id="AZQ47750.1"/>
    </source>
</evidence>